<dbReference type="KEGG" id="rha:RHA1_ro03161"/>
<dbReference type="AlphaFoldDB" id="Q0SBX2"/>
<organism evidence="1 2">
    <name type="scientific">Rhodococcus jostii (strain RHA1)</name>
    <dbReference type="NCBI Taxonomy" id="101510"/>
    <lineage>
        <taxon>Bacteria</taxon>
        <taxon>Bacillati</taxon>
        <taxon>Actinomycetota</taxon>
        <taxon>Actinomycetes</taxon>
        <taxon>Mycobacteriales</taxon>
        <taxon>Nocardiaceae</taxon>
        <taxon>Rhodococcus</taxon>
    </lineage>
</organism>
<protein>
    <submittedName>
        <fullName evidence="1">Uncharacterized protein</fullName>
    </submittedName>
</protein>
<proteinExistence type="predicted"/>
<name>Q0SBX2_RHOJR</name>
<dbReference type="HOGENOM" id="CLU_1509460_0_0_11"/>
<reference evidence="2" key="1">
    <citation type="journal article" date="2006" name="Proc. Natl. Acad. Sci. U.S.A.">
        <title>The complete genome of Rhodococcus sp. RHA1 provides insights into a catabolic powerhouse.</title>
        <authorList>
            <person name="McLeod M.P."/>
            <person name="Warren R.L."/>
            <person name="Hsiao W.W.L."/>
            <person name="Araki N."/>
            <person name="Myhre M."/>
            <person name="Fernandes C."/>
            <person name="Miyazawa D."/>
            <person name="Wong W."/>
            <person name="Lillquist A.L."/>
            <person name="Wang D."/>
            <person name="Dosanjh M."/>
            <person name="Hara H."/>
            <person name="Petrescu A."/>
            <person name="Morin R.D."/>
            <person name="Yang G."/>
            <person name="Stott J.M."/>
            <person name="Schein J.E."/>
            <person name="Shin H."/>
            <person name="Smailus D."/>
            <person name="Siddiqui A.S."/>
            <person name="Marra M.A."/>
            <person name="Jones S.J.M."/>
            <person name="Holt R."/>
            <person name="Brinkman F.S.L."/>
            <person name="Miyauchi K."/>
            <person name="Fukuda M."/>
            <person name="Davies J.E."/>
            <person name="Mohn W.W."/>
            <person name="Eltis L.D."/>
        </authorList>
    </citation>
    <scope>NUCLEOTIDE SEQUENCE [LARGE SCALE GENOMIC DNA]</scope>
    <source>
        <strain evidence="2">RHA1</strain>
    </source>
</reference>
<evidence type="ECO:0000313" key="1">
    <source>
        <dbReference type="EMBL" id="ABG94964.1"/>
    </source>
</evidence>
<accession>Q0SBX2</accession>
<evidence type="ECO:0000313" key="2">
    <source>
        <dbReference type="Proteomes" id="UP000008710"/>
    </source>
</evidence>
<dbReference type="Proteomes" id="UP000008710">
    <property type="component" value="Chromosome"/>
</dbReference>
<dbReference type="EMBL" id="CP000431">
    <property type="protein sequence ID" value="ABG94964.1"/>
    <property type="molecule type" value="Genomic_DNA"/>
</dbReference>
<sequence length="178" mass="20043">MRRTVRSSPRPHPIVSWMRVVRSSVSKSTVPEPLGMFGSPASELGAYRVIGEERFPRFRMWHGLALEVLQEFFEPFRSPLVQSGDATVVRHGFHYAPHVRHPSCGGLSVQRTTYGSENLPDRNRPIAVFESGACQNRTFLKHPRLPGPTSRRICSETRVTNRCFTSSPVGELWNTPGS</sequence>
<gene>
    <name evidence="1" type="ordered locus">RHA1_ro03161</name>
</gene>